<protein>
    <submittedName>
        <fullName evidence="2">Uncharacterized protein</fullName>
    </submittedName>
</protein>
<dbReference type="Proteomes" id="UP001374535">
    <property type="component" value="Chromosome 5"/>
</dbReference>
<evidence type="ECO:0000313" key="2">
    <source>
        <dbReference type="EMBL" id="WVZ11300.1"/>
    </source>
</evidence>
<dbReference type="AlphaFoldDB" id="A0AAQ3NK42"/>
<feature type="region of interest" description="Disordered" evidence="1">
    <location>
        <begin position="1"/>
        <end position="30"/>
    </location>
</feature>
<reference evidence="2 3" key="1">
    <citation type="journal article" date="2023" name="Life. Sci Alliance">
        <title>Evolutionary insights into 3D genome organization and epigenetic landscape of Vigna mungo.</title>
        <authorList>
            <person name="Junaid A."/>
            <person name="Singh B."/>
            <person name="Bhatia S."/>
        </authorList>
    </citation>
    <scope>NUCLEOTIDE SEQUENCE [LARGE SCALE GENOMIC DNA]</scope>
    <source>
        <strain evidence="2">Urdbean</strain>
    </source>
</reference>
<evidence type="ECO:0000313" key="3">
    <source>
        <dbReference type="Proteomes" id="UP001374535"/>
    </source>
</evidence>
<sequence length="192" mass="21194">IETHILPNTDDPCLPPNISQHSITRPRQNLPTKTAEKLHLLPGDRIITAAATLIPATVIASTTDHSAAPDPANTITKTTRIIAGLVQSITPHKLPQTQSIPGHDATAKAGSAVAKPIRRGRAHVGMRNGADAPRCAGGGRRLVKKLADRIRSRRRECGRRNHRLLRYRGGHIQRTKIQWNRILIKRHGWKKN</sequence>
<accession>A0AAQ3NK42</accession>
<organism evidence="2 3">
    <name type="scientific">Vigna mungo</name>
    <name type="common">Black gram</name>
    <name type="synonym">Phaseolus mungo</name>
    <dbReference type="NCBI Taxonomy" id="3915"/>
    <lineage>
        <taxon>Eukaryota</taxon>
        <taxon>Viridiplantae</taxon>
        <taxon>Streptophyta</taxon>
        <taxon>Embryophyta</taxon>
        <taxon>Tracheophyta</taxon>
        <taxon>Spermatophyta</taxon>
        <taxon>Magnoliopsida</taxon>
        <taxon>eudicotyledons</taxon>
        <taxon>Gunneridae</taxon>
        <taxon>Pentapetalae</taxon>
        <taxon>rosids</taxon>
        <taxon>fabids</taxon>
        <taxon>Fabales</taxon>
        <taxon>Fabaceae</taxon>
        <taxon>Papilionoideae</taxon>
        <taxon>50 kb inversion clade</taxon>
        <taxon>NPAAA clade</taxon>
        <taxon>indigoferoid/millettioid clade</taxon>
        <taxon>Phaseoleae</taxon>
        <taxon>Vigna</taxon>
    </lineage>
</organism>
<gene>
    <name evidence="2" type="ORF">V8G54_015830</name>
</gene>
<feature type="region of interest" description="Disordered" evidence="1">
    <location>
        <begin position="95"/>
        <end position="114"/>
    </location>
</feature>
<evidence type="ECO:0000256" key="1">
    <source>
        <dbReference type="SAM" id="MobiDB-lite"/>
    </source>
</evidence>
<keyword evidence="3" id="KW-1185">Reference proteome</keyword>
<name>A0AAQ3NK42_VIGMU</name>
<feature type="compositionally biased region" description="Polar residues" evidence="1">
    <location>
        <begin position="17"/>
        <end position="30"/>
    </location>
</feature>
<proteinExistence type="predicted"/>
<feature type="non-terminal residue" evidence="2">
    <location>
        <position position="1"/>
    </location>
</feature>
<dbReference type="EMBL" id="CP144696">
    <property type="protein sequence ID" value="WVZ11300.1"/>
    <property type="molecule type" value="Genomic_DNA"/>
</dbReference>